<dbReference type="InterPro" id="IPR025724">
    <property type="entry name" value="GAG-pre-integrase_dom"/>
</dbReference>
<dbReference type="PROSITE" id="PS50994">
    <property type="entry name" value="INTEGRASE"/>
    <property type="match status" value="1"/>
</dbReference>
<dbReference type="Gene3D" id="3.40.50.2000">
    <property type="entry name" value="Glycogen Phosphorylase B"/>
    <property type="match status" value="3"/>
</dbReference>
<dbReference type="InterPro" id="IPR013103">
    <property type="entry name" value="RVT_2"/>
</dbReference>
<dbReference type="CDD" id="cd09272">
    <property type="entry name" value="RNase_HI_RT_Ty1"/>
    <property type="match status" value="1"/>
</dbReference>
<dbReference type="Pfam" id="PF07727">
    <property type="entry name" value="RVT_2"/>
    <property type="match status" value="1"/>
</dbReference>
<accession>A0A2N9H1Z3</accession>
<feature type="compositionally biased region" description="Pro residues" evidence="2">
    <location>
        <begin position="724"/>
        <end position="733"/>
    </location>
</feature>
<proteinExistence type="predicted"/>
<dbReference type="InterPro" id="IPR012337">
    <property type="entry name" value="RNaseH-like_sf"/>
</dbReference>
<dbReference type="GO" id="GO:0008194">
    <property type="term" value="F:UDP-glycosyltransferase activity"/>
    <property type="evidence" value="ECO:0007669"/>
    <property type="project" value="InterPro"/>
</dbReference>
<dbReference type="InterPro" id="IPR043502">
    <property type="entry name" value="DNA/RNA_pol_sf"/>
</dbReference>
<dbReference type="InterPro" id="IPR002213">
    <property type="entry name" value="UDP_glucos_trans"/>
</dbReference>
<dbReference type="InterPro" id="IPR001584">
    <property type="entry name" value="Integrase_cat-core"/>
</dbReference>
<dbReference type="GO" id="GO:0015074">
    <property type="term" value="P:DNA integration"/>
    <property type="evidence" value="ECO:0007669"/>
    <property type="project" value="InterPro"/>
</dbReference>
<protein>
    <recommendedName>
        <fullName evidence="3">Integrase catalytic domain-containing protein</fullName>
    </recommendedName>
</protein>
<dbReference type="InterPro" id="IPR029472">
    <property type="entry name" value="Copia-like_N"/>
</dbReference>
<gene>
    <name evidence="4" type="ORF">FSB_LOCUS33502</name>
</gene>
<dbReference type="SUPFAM" id="SSF53098">
    <property type="entry name" value="Ribonuclease H-like"/>
    <property type="match status" value="1"/>
</dbReference>
<dbReference type="PANTHER" id="PTHR11439">
    <property type="entry name" value="GAG-POL-RELATED RETROTRANSPOSON"/>
    <property type="match status" value="1"/>
</dbReference>
<keyword evidence="1" id="KW-0808">Transferase</keyword>
<evidence type="ECO:0000256" key="1">
    <source>
        <dbReference type="ARBA" id="ARBA00022679"/>
    </source>
</evidence>
<dbReference type="Gene3D" id="3.30.420.10">
    <property type="entry name" value="Ribonuclease H-like superfamily/Ribonuclease H"/>
    <property type="match status" value="1"/>
</dbReference>
<evidence type="ECO:0000313" key="4">
    <source>
        <dbReference type="EMBL" id="SPD05620.1"/>
    </source>
</evidence>
<dbReference type="GO" id="GO:0003676">
    <property type="term" value="F:nucleic acid binding"/>
    <property type="evidence" value="ECO:0007669"/>
    <property type="project" value="InterPro"/>
</dbReference>
<organism evidence="4">
    <name type="scientific">Fagus sylvatica</name>
    <name type="common">Beechnut</name>
    <dbReference type="NCBI Taxonomy" id="28930"/>
    <lineage>
        <taxon>Eukaryota</taxon>
        <taxon>Viridiplantae</taxon>
        <taxon>Streptophyta</taxon>
        <taxon>Embryophyta</taxon>
        <taxon>Tracheophyta</taxon>
        <taxon>Spermatophyta</taxon>
        <taxon>Magnoliopsida</taxon>
        <taxon>eudicotyledons</taxon>
        <taxon>Gunneridae</taxon>
        <taxon>Pentapetalae</taxon>
        <taxon>rosids</taxon>
        <taxon>fabids</taxon>
        <taxon>Fagales</taxon>
        <taxon>Fagaceae</taxon>
        <taxon>Fagus</taxon>
    </lineage>
</organism>
<dbReference type="Pfam" id="PF14244">
    <property type="entry name" value="Retrotran_gag_3"/>
    <property type="match status" value="1"/>
</dbReference>
<dbReference type="Pfam" id="PF25597">
    <property type="entry name" value="SH3_retrovirus"/>
    <property type="match status" value="1"/>
</dbReference>
<dbReference type="Pfam" id="PF00201">
    <property type="entry name" value="UDPGT"/>
    <property type="match status" value="1"/>
</dbReference>
<dbReference type="PANTHER" id="PTHR11439:SF470">
    <property type="entry name" value="CYSTEINE-RICH RLK (RECEPTOR-LIKE PROTEIN KINASE) 8"/>
    <property type="match status" value="1"/>
</dbReference>
<dbReference type="Pfam" id="PF13976">
    <property type="entry name" value="gag_pre-integrs"/>
    <property type="match status" value="1"/>
</dbReference>
<dbReference type="SUPFAM" id="SSF53756">
    <property type="entry name" value="UDP-Glycosyltransferase/glycogen phosphorylase"/>
    <property type="match status" value="2"/>
</dbReference>
<dbReference type="EMBL" id="OIVN01002680">
    <property type="protein sequence ID" value="SPD05620.1"/>
    <property type="molecule type" value="Genomic_DNA"/>
</dbReference>
<feature type="compositionally biased region" description="Low complexity" evidence="2">
    <location>
        <begin position="734"/>
        <end position="744"/>
    </location>
</feature>
<evidence type="ECO:0000256" key="2">
    <source>
        <dbReference type="SAM" id="MobiDB-lite"/>
    </source>
</evidence>
<evidence type="ECO:0000259" key="3">
    <source>
        <dbReference type="PROSITE" id="PS50994"/>
    </source>
</evidence>
<reference evidence="4" key="1">
    <citation type="submission" date="2018-02" db="EMBL/GenBank/DDBJ databases">
        <authorList>
            <person name="Cohen D.B."/>
            <person name="Kent A.D."/>
        </authorList>
    </citation>
    <scope>NUCLEOTIDE SEQUENCE</scope>
</reference>
<feature type="region of interest" description="Disordered" evidence="2">
    <location>
        <begin position="721"/>
        <end position="744"/>
    </location>
</feature>
<sequence length="1734" mass="193151">MSRSQSAPDPHVAVLAFPFTCHPWSLFNLACKLARAAPHVRFSFFNTSKSNRRLFSTSQLADLPDNLKACDVADGVPEGCVFPPVNPHVDEIELFMKAAPESFGKAMDIAVEETRRNISSLLTDALLVFSCQMAEKMHVKWVTFWVPAPYYLSALIYTDLIHKAYANVCGINGGGVVGLGLGGIKPIHKTMDVIPGQSVMRFCDLPDNVLQGNVPNSSLISSTLYRMCEVLPQASAIVMNSFQELNSTLLTNDLKSKFQDLLYMGIPTLTLPLTPPPSRSDATGCLAWLDQKKPSSVAYISFGTLAPLPPNEFVSLAEALEASGVPFLWSLRDNLKQHLPNGFVQRTCASMQGKIVPWTPQSQVLAHSAVGVYVTHCIAECRTYSAECRTYRAETIAECRTCSAECRTCSAECRRCRAEDYCRSYNKTTCRLLEPTMANDASAIPGSSGSSPLQRDESTNQLFLHHGDSPGTILVSQPLSGENYNTWSRSMIMALTAKNKIGFINGTITAPNDETLPSFNLWTRCNTMVISWILNSVSKDIASSVIYANTAQEMSFPPCSCGALKILTENKQHENVMQFLMGLNDSFANVRAQILMMEPLPAMNKVFSLVVQEERQRGIGVPSMTTNGDSIALYTRSEMPRHNYGGRGQFGKKDRPMCSHCGVAGHIVDKCYKLHGFPPGYKSRGNAHAANQVSVLEEPHMPITQAQCQQLLALLSSQASLNAVPPPQTPPPASSQSEASSSTPHQVATASSQFFIHSSSSQDLTNWKRIGLAKRKHELYILQVTETKPSLSVPCNVSLALNSNTNKDGFDVWHHRLGHPSLSRLQLLSHVINNLAVPSCISTLILRSDNGLEFDMADFYAQQGTLHQTSCVGTPQQNSIVERKHQHLLTVARSLRFQAHLPLPYWGYCVLTAAYLINRIPSPIINNKSPYEALFKITPPYSHLKVFGSLCYAATLSHNRHKFAPRSRECLMLGYPFGTKGYRLLDLKTHQIFVSRDVIFHETIFPFHQHKPQPQFSSNQSIQLPDMPSAVFPQPCVDAIFTMPPPVALQPTPQPPHNPQPTTYVPSIRISQRIHKPPGYLQDYHCNHASFDPCSSSTMVPGTTSSTSYPLSHVLSYSKLSSQYKSFALIASTIREPSTYKEGSKSPHWCEAMTAEITALEANQTWSLTPLPPGKTPIGCKWVYKVKLRSDGTLERYKARLVAKGYNQQEGFDYFETFSPVAKFVTVRCLLAIAAVKGWVLYQLDVNNAFLHGELDEEVYMTLPPGFHSKGEQSHSPSIVCKLQKSLYGLKQASRQWFSKFSTTLLQHGFTQSKADYSLFTKQHGSCFIALLVYVDDILIASNDATAVAQLKTYLDSQFKLKDLGPVRYFLGLEIARSSKGISVSQRKYALEIMEDAGMLGCKPARCPMDQNLKLSKGEGSLLPDPTVYRRLIGRLMYLTMTRPDIVFSVHRLSQFMEHPRDSHLKAAQHIVQYIKGAPSQGLLYPSDSDLHVKAFSDSDWAGCPDTRRSTTGYCVFLGSSLVSWRSKKQTTVSRSSAEAEYRAMASAAALHIAANPVFHERTKHIEIDCHLVRDKIQEVCLTRWEFTTCVFHLEGEYCRMQNIQCRTYRVETIAECRRCSAECRRCRAEDYCRSYNKTTCRLLGSLKQLPIWHDNKMNGRMVEEMWGIGVRVEGGVFTKNGMIKSLELVLGEHEGGRRMREKIRELKEIVVKAAGPYGMASKNFKTLVELISK</sequence>
<dbReference type="InterPro" id="IPR057670">
    <property type="entry name" value="SH3_retrovirus"/>
</dbReference>
<feature type="domain" description="Integrase catalytic" evidence="3">
    <location>
        <begin position="772"/>
        <end position="938"/>
    </location>
</feature>
<dbReference type="SUPFAM" id="SSF56672">
    <property type="entry name" value="DNA/RNA polymerases"/>
    <property type="match status" value="1"/>
</dbReference>
<name>A0A2N9H1Z3_FAGSY</name>
<dbReference type="InterPro" id="IPR036397">
    <property type="entry name" value="RNaseH_sf"/>
</dbReference>